<dbReference type="EMBL" id="BMAT01004804">
    <property type="protein sequence ID" value="GFR81092.1"/>
    <property type="molecule type" value="Genomic_DNA"/>
</dbReference>
<dbReference type="PANTHER" id="PTHR42961:SF2">
    <property type="entry name" value="IRON-SULFUR PROTEIN NUBPL"/>
    <property type="match status" value="1"/>
</dbReference>
<keyword evidence="1" id="KW-0547">Nucleotide-binding</keyword>
<dbReference type="AlphaFoldDB" id="A0AAV4G6M0"/>
<name>A0AAV4G6M0_9GAST</name>
<protein>
    <submittedName>
        <fullName evidence="3">Cytosolic Fe-S cluster assembly factor NUBP2</fullName>
    </submittedName>
</protein>
<dbReference type="GO" id="GO:0005739">
    <property type="term" value="C:mitochondrion"/>
    <property type="evidence" value="ECO:0007669"/>
    <property type="project" value="TreeGrafter"/>
</dbReference>
<organism evidence="3 4">
    <name type="scientific">Elysia marginata</name>
    <dbReference type="NCBI Taxonomy" id="1093978"/>
    <lineage>
        <taxon>Eukaryota</taxon>
        <taxon>Metazoa</taxon>
        <taxon>Spiralia</taxon>
        <taxon>Lophotrochozoa</taxon>
        <taxon>Mollusca</taxon>
        <taxon>Gastropoda</taxon>
        <taxon>Heterobranchia</taxon>
        <taxon>Euthyneura</taxon>
        <taxon>Panpulmonata</taxon>
        <taxon>Sacoglossa</taxon>
        <taxon>Placobranchoidea</taxon>
        <taxon>Plakobranchidae</taxon>
        <taxon>Elysia</taxon>
    </lineage>
</organism>
<keyword evidence="2" id="KW-0067">ATP-binding</keyword>
<dbReference type="PANTHER" id="PTHR42961">
    <property type="entry name" value="IRON-SULFUR PROTEIN NUBPL"/>
    <property type="match status" value="1"/>
</dbReference>
<dbReference type="GO" id="GO:0032981">
    <property type="term" value="P:mitochondrial respiratory chain complex I assembly"/>
    <property type="evidence" value="ECO:0007669"/>
    <property type="project" value="TreeGrafter"/>
</dbReference>
<dbReference type="InterPro" id="IPR027417">
    <property type="entry name" value="P-loop_NTPase"/>
</dbReference>
<accession>A0AAV4G6M0</accession>
<dbReference type="Proteomes" id="UP000762676">
    <property type="component" value="Unassembled WGS sequence"/>
</dbReference>
<dbReference type="InterPro" id="IPR033756">
    <property type="entry name" value="YlxH/NBP35"/>
</dbReference>
<dbReference type="GO" id="GO:0005524">
    <property type="term" value="F:ATP binding"/>
    <property type="evidence" value="ECO:0007669"/>
    <property type="project" value="UniProtKB-KW"/>
</dbReference>
<evidence type="ECO:0000313" key="3">
    <source>
        <dbReference type="EMBL" id="GFR81092.1"/>
    </source>
</evidence>
<proteinExistence type="predicted"/>
<sequence>MVSVRHLKALMQSRCLFWSLLQSNSLTEAKVSGPWKWTKNSFSTMFTCKRCQRLAGSPKTFVLPKPNLVNRGVNLVRCTYSTSQQIDHRARGLPKRLPIPGVDHVILVASGKGGVGKSTTAVNLALALSDTGKGHKVGILDGDIYGPSIPTLMNLNGEPELNKRETQNFLP</sequence>
<evidence type="ECO:0000256" key="1">
    <source>
        <dbReference type="ARBA" id="ARBA00022741"/>
    </source>
</evidence>
<evidence type="ECO:0000313" key="4">
    <source>
        <dbReference type="Proteomes" id="UP000762676"/>
    </source>
</evidence>
<dbReference type="GO" id="GO:0016226">
    <property type="term" value="P:iron-sulfur cluster assembly"/>
    <property type="evidence" value="ECO:0007669"/>
    <property type="project" value="InterPro"/>
</dbReference>
<gene>
    <name evidence="3" type="ORF">ElyMa_002331800</name>
</gene>
<evidence type="ECO:0000256" key="2">
    <source>
        <dbReference type="ARBA" id="ARBA00022840"/>
    </source>
</evidence>
<dbReference type="InterPro" id="IPR044304">
    <property type="entry name" value="NUBPL-like"/>
</dbReference>
<dbReference type="GO" id="GO:0051539">
    <property type="term" value="F:4 iron, 4 sulfur cluster binding"/>
    <property type="evidence" value="ECO:0007669"/>
    <property type="project" value="TreeGrafter"/>
</dbReference>
<comment type="caution">
    <text evidence="3">The sequence shown here is derived from an EMBL/GenBank/DDBJ whole genome shotgun (WGS) entry which is preliminary data.</text>
</comment>
<keyword evidence="4" id="KW-1185">Reference proteome</keyword>
<dbReference type="SUPFAM" id="SSF52540">
    <property type="entry name" value="P-loop containing nucleoside triphosphate hydrolases"/>
    <property type="match status" value="1"/>
</dbReference>
<dbReference type="Pfam" id="PF10609">
    <property type="entry name" value="ParA"/>
    <property type="match status" value="1"/>
</dbReference>
<dbReference type="Gene3D" id="3.40.50.300">
    <property type="entry name" value="P-loop containing nucleotide triphosphate hydrolases"/>
    <property type="match status" value="1"/>
</dbReference>
<reference evidence="3 4" key="1">
    <citation type="journal article" date="2021" name="Elife">
        <title>Chloroplast acquisition without the gene transfer in kleptoplastic sea slugs, Plakobranchus ocellatus.</title>
        <authorList>
            <person name="Maeda T."/>
            <person name="Takahashi S."/>
            <person name="Yoshida T."/>
            <person name="Shimamura S."/>
            <person name="Takaki Y."/>
            <person name="Nagai Y."/>
            <person name="Toyoda A."/>
            <person name="Suzuki Y."/>
            <person name="Arimoto A."/>
            <person name="Ishii H."/>
            <person name="Satoh N."/>
            <person name="Nishiyama T."/>
            <person name="Hasebe M."/>
            <person name="Maruyama T."/>
            <person name="Minagawa J."/>
            <person name="Obokata J."/>
            <person name="Shigenobu S."/>
        </authorList>
    </citation>
    <scope>NUCLEOTIDE SEQUENCE [LARGE SCALE GENOMIC DNA]</scope>
</reference>